<dbReference type="Gene3D" id="1.10.287.110">
    <property type="entry name" value="DnaJ domain"/>
    <property type="match status" value="1"/>
</dbReference>
<evidence type="ECO:0000313" key="17">
    <source>
        <dbReference type="Proteomes" id="UP001410648"/>
    </source>
</evidence>
<evidence type="ECO:0000256" key="7">
    <source>
        <dbReference type="ARBA" id="ARBA00022741"/>
    </source>
</evidence>
<comment type="similarity">
    <text evidence="2 14">Belongs to the heat shock protein 70 family.</text>
</comment>
<dbReference type="PROSITE" id="PS00329">
    <property type="entry name" value="HSP70_2"/>
    <property type="match status" value="1"/>
</dbReference>
<dbReference type="PROSITE" id="PS01036">
    <property type="entry name" value="HSP70_3"/>
    <property type="match status" value="1"/>
</dbReference>
<keyword evidence="17" id="KW-1185">Reference proteome</keyword>
<dbReference type="InterPro" id="IPR043129">
    <property type="entry name" value="ATPase_NBD"/>
</dbReference>
<accession>A0ABP3LBS1</accession>
<keyword evidence="8 14" id="KW-0067">ATP-binding</keyword>
<gene>
    <name evidence="16" type="ORF">GCM10008936_21870</name>
</gene>
<dbReference type="InterPro" id="IPR036869">
    <property type="entry name" value="J_dom_sf"/>
</dbReference>
<dbReference type="InterPro" id="IPR018181">
    <property type="entry name" value="Heat_shock_70_CS"/>
</dbReference>
<dbReference type="Pfam" id="PF00012">
    <property type="entry name" value="HSP70"/>
    <property type="match status" value="1"/>
</dbReference>
<dbReference type="PRINTS" id="PR00301">
    <property type="entry name" value="HEATSHOCK70"/>
</dbReference>
<evidence type="ECO:0000256" key="2">
    <source>
        <dbReference type="ARBA" id="ARBA00007381"/>
    </source>
</evidence>
<evidence type="ECO:0000256" key="6">
    <source>
        <dbReference type="ARBA" id="ARBA00022705"/>
    </source>
</evidence>
<dbReference type="PROSITE" id="PS50076">
    <property type="entry name" value="DNAJ_2"/>
    <property type="match status" value="1"/>
</dbReference>
<evidence type="ECO:0000256" key="11">
    <source>
        <dbReference type="ARBA" id="ARBA00030019"/>
    </source>
</evidence>
<comment type="caution">
    <text evidence="16">The sequence shown here is derived from an EMBL/GenBank/DDBJ whole genome shotgun (WGS) entry which is preliminary data.</text>
</comment>
<evidence type="ECO:0000256" key="4">
    <source>
        <dbReference type="ARBA" id="ARBA00017249"/>
    </source>
</evidence>
<evidence type="ECO:0000256" key="12">
    <source>
        <dbReference type="ARBA" id="ARBA00030945"/>
    </source>
</evidence>
<dbReference type="SUPFAM" id="SSF53067">
    <property type="entry name" value="Actin-like ATPase domain"/>
    <property type="match status" value="2"/>
</dbReference>
<evidence type="ECO:0000256" key="1">
    <source>
        <dbReference type="ARBA" id="ARBA00002290"/>
    </source>
</evidence>
<reference evidence="17" key="1">
    <citation type="journal article" date="2019" name="Int. J. Syst. Evol. Microbiol.">
        <title>The Global Catalogue of Microorganisms (GCM) 10K type strain sequencing project: providing services to taxonomists for standard genome sequencing and annotation.</title>
        <authorList>
            <consortium name="The Broad Institute Genomics Platform"/>
            <consortium name="The Broad Institute Genome Sequencing Center for Infectious Disease"/>
            <person name="Wu L."/>
            <person name="Ma J."/>
        </authorList>
    </citation>
    <scope>NUCLEOTIDE SEQUENCE [LARGE SCALE GENOMIC DNA]</scope>
    <source>
        <strain evidence="17">JCM 14232</strain>
    </source>
</reference>
<dbReference type="PANTHER" id="PTHR19375">
    <property type="entry name" value="HEAT SHOCK PROTEIN 70KDA"/>
    <property type="match status" value="1"/>
</dbReference>
<dbReference type="SUPFAM" id="SSF100920">
    <property type="entry name" value="Heat shock protein 70kD (HSP70), peptide-binding domain"/>
    <property type="match status" value="1"/>
</dbReference>
<dbReference type="SUPFAM" id="SSF46565">
    <property type="entry name" value="Chaperone J-domain"/>
    <property type="match status" value="1"/>
</dbReference>
<organism evidence="16 17">
    <name type="scientific">Alkalibacterium indicireducens</name>
    <dbReference type="NCBI Taxonomy" id="398758"/>
    <lineage>
        <taxon>Bacteria</taxon>
        <taxon>Bacillati</taxon>
        <taxon>Bacillota</taxon>
        <taxon>Bacilli</taxon>
        <taxon>Lactobacillales</taxon>
        <taxon>Carnobacteriaceae</taxon>
        <taxon>Alkalibacterium</taxon>
    </lineage>
</organism>
<keyword evidence="10" id="KW-0143">Chaperone</keyword>
<evidence type="ECO:0000256" key="10">
    <source>
        <dbReference type="ARBA" id="ARBA00023186"/>
    </source>
</evidence>
<dbReference type="PROSITE" id="PS00297">
    <property type="entry name" value="HSP70_1"/>
    <property type="match status" value="1"/>
</dbReference>
<dbReference type="Proteomes" id="UP001410648">
    <property type="component" value="Unassembled WGS sequence"/>
</dbReference>
<evidence type="ECO:0000259" key="15">
    <source>
        <dbReference type="PROSITE" id="PS50076"/>
    </source>
</evidence>
<dbReference type="InterPro" id="IPR001623">
    <property type="entry name" value="DnaJ_domain"/>
</dbReference>
<dbReference type="Gene3D" id="2.60.34.10">
    <property type="entry name" value="Substrate Binding Domain Of DNAk, Chain A, domain 1"/>
    <property type="match status" value="1"/>
</dbReference>
<dbReference type="EMBL" id="BAAADA010000204">
    <property type="protein sequence ID" value="GAA0494860.1"/>
    <property type="molecule type" value="Genomic_DNA"/>
</dbReference>
<feature type="domain" description="J" evidence="15">
    <location>
        <begin position="10"/>
        <end position="79"/>
    </location>
</feature>
<keyword evidence="5" id="KW-0597">Phosphoprotein</keyword>
<dbReference type="InterPro" id="IPR013126">
    <property type="entry name" value="Hsp_70_fam"/>
</dbReference>
<evidence type="ECO:0000256" key="5">
    <source>
        <dbReference type="ARBA" id="ARBA00022553"/>
    </source>
</evidence>
<protein>
    <recommendedName>
        <fullName evidence="3">Chaperone protein DnaK</fullName>
    </recommendedName>
    <alternativeName>
        <fullName evidence="4">Chaperone protein dnaK</fullName>
    </alternativeName>
    <alternativeName>
        <fullName evidence="13">HSP70</fullName>
    </alternativeName>
    <alternativeName>
        <fullName evidence="12">Heat shock 70 kDa protein</fullName>
    </alternativeName>
    <alternativeName>
        <fullName evidence="11">Heat shock protein 70</fullName>
    </alternativeName>
</protein>
<name>A0ABP3LBS1_9LACT</name>
<sequence length="584" mass="65895">MEINMTEQVNYYMELAIDRHLSAEELDKQLKAILRKWRNRTNAPDQEIRHKAEKMMEITEEAMNILTDPDKKNVYDKKLTEQTVHERTYKKIGIDLGTTNSAVAYIDEQGVPQIIENREGDRTTPSVLLYEDGGFIVGVHAKEASVDEPENTVQYIKRQMGEEKYKFITEDDTEFKPEELSAIILKRLKKDAEDVLGEPVHEAVITVPAYFDDAQRKATQDAGKIAGLNVLKIINEPTAAALAYSNDTDEKQNVLVYDLGGGTFDITVMEYSPEQVRVLSTAGDRNLGGFDFDNEISKYFIKKIEEEHGVDVYDDDEALQDLRVKSEEAKKTLSSRNKAKFSIYVGGQKLKAEITREEFQSMTQRFIDRTALIMEDAIEDAGLEFEDLDKVLLVGGSTRMPAVEELIKEEVGITPSKELNPDEIVAMGAAIQAEMIDGKSIAFQKEVIDVNAHSLGLLLYDNNVLLNDIVVPKNSVVPAEGNKDVFSRFDNQEELRLQVTEGEDTDPEYVKVIGDCLVKIPQNQPAGYPIETRIAYDENGVVHVRVFDGNTQDFLGEAEIERTSNLTQKEVDELENKISDIRIH</sequence>
<evidence type="ECO:0000313" key="16">
    <source>
        <dbReference type="EMBL" id="GAA0494860.1"/>
    </source>
</evidence>
<comment type="function">
    <text evidence="1">Acts as a chaperone.</text>
</comment>
<evidence type="ECO:0000256" key="3">
    <source>
        <dbReference type="ARBA" id="ARBA00014415"/>
    </source>
</evidence>
<keyword evidence="9" id="KW-0346">Stress response</keyword>
<evidence type="ECO:0000256" key="9">
    <source>
        <dbReference type="ARBA" id="ARBA00023016"/>
    </source>
</evidence>
<dbReference type="InterPro" id="IPR029047">
    <property type="entry name" value="HSP70_peptide-bd_sf"/>
</dbReference>
<dbReference type="Gene3D" id="3.90.640.10">
    <property type="entry name" value="Actin, Chain A, domain 4"/>
    <property type="match status" value="1"/>
</dbReference>
<keyword evidence="6" id="KW-0235">DNA replication</keyword>
<evidence type="ECO:0000256" key="8">
    <source>
        <dbReference type="ARBA" id="ARBA00022840"/>
    </source>
</evidence>
<keyword evidence="7 14" id="KW-0547">Nucleotide-binding</keyword>
<evidence type="ECO:0000256" key="13">
    <source>
        <dbReference type="ARBA" id="ARBA00033103"/>
    </source>
</evidence>
<evidence type="ECO:0000256" key="14">
    <source>
        <dbReference type="RuleBase" id="RU003322"/>
    </source>
</evidence>
<dbReference type="Gene3D" id="3.30.420.40">
    <property type="match status" value="2"/>
</dbReference>
<proteinExistence type="inferred from homology"/>